<dbReference type="RefSeq" id="WP_072675001.1">
    <property type="nucleotide sequence ID" value="NZ_FRDF01000012.1"/>
</dbReference>
<dbReference type="STRING" id="198312.SAMN02745193_02155"/>
<dbReference type="SUPFAM" id="SSF51735">
    <property type="entry name" value="NAD(P)-binding Rossmann-fold domains"/>
    <property type="match status" value="1"/>
</dbReference>
<dbReference type="GO" id="GO:0016491">
    <property type="term" value="F:oxidoreductase activity"/>
    <property type="evidence" value="ECO:0007669"/>
    <property type="project" value="UniProtKB-KW"/>
</dbReference>
<dbReference type="AlphaFoldDB" id="A0A1M7SQ44"/>
<dbReference type="InterPro" id="IPR036291">
    <property type="entry name" value="NAD(P)-bd_dom_sf"/>
</dbReference>
<dbReference type="EMBL" id="FRDF01000012">
    <property type="protein sequence ID" value="SHN60595.1"/>
    <property type="molecule type" value="Genomic_DNA"/>
</dbReference>
<dbReference type="PANTHER" id="PTHR43639">
    <property type="entry name" value="OXIDOREDUCTASE, SHORT-CHAIN DEHYDROGENASE/REDUCTASE FAMILY (AFU_ORTHOLOGUE AFUA_5G02870)"/>
    <property type="match status" value="1"/>
</dbReference>
<accession>A0A1M7SQ44</accession>
<comment type="similarity">
    <text evidence="1">Belongs to the short-chain dehydrogenases/reductases (SDR) family.</text>
</comment>
<dbReference type="Proteomes" id="UP000184391">
    <property type="component" value="Unassembled WGS sequence"/>
</dbReference>
<dbReference type="PRINTS" id="PR00081">
    <property type="entry name" value="GDHRDH"/>
</dbReference>
<dbReference type="InterPro" id="IPR002347">
    <property type="entry name" value="SDR_fam"/>
</dbReference>
<reference evidence="4" key="1">
    <citation type="submission" date="2016-12" db="EMBL/GenBank/DDBJ databases">
        <authorList>
            <person name="Varghese N."/>
            <person name="Submissions S."/>
        </authorList>
    </citation>
    <scope>NUCLEOTIDE SEQUENCE [LARGE SCALE GENOMIC DNA]</scope>
    <source>
        <strain evidence="4">DSM 11032</strain>
    </source>
</reference>
<sequence>MTRPAVLVTGGATRIGAAIARTFAAAGWHVVIHYRTSAAQADTLAASLPSAETVSFDLADDDAAVAAIRNLANRLPDWRCLVNSASVFHYDPVTALDPATYRQAMQVNALAPARMAQTYLAHAASAATRTVIQITDMKLANPNPDFFSYTMSKHALAATIAMLAKGASSPDDRAYGLAPGAILASHDQREEETDISHRLNLLGRKTGAQEIADAALFLAGGSLKSGETLFIDSGQHLLDQPRDVIWLARELAAAGRSAS</sequence>
<name>A0A1M7SQ44_9SPHN</name>
<protein>
    <submittedName>
        <fullName evidence="3">NAD(P)-dependent dehydrogenase, short-chain alcohol dehydrogenase family</fullName>
    </submittedName>
</protein>
<evidence type="ECO:0000313" key="4">
    <source>
        <dbReference type="Proteomes" id="UP000184391"/>
    </source>
</evidence>
<keyword evidence="2" id="KW-0560">Oxidoreductase</keyword>
<dbReference type="Gene3D" id="3.40.50.720">
    <property type="entry name" value="NAD(P)-binding Rossmann-like Domain"/>
    <property type="match status" value="1"/>
</dbReference>
<evidence type="ECO:0000256" key="2">
    <source>
        <dbReference type="ARBA" id="ARBA00023002"/>
    </source>
</evidence>
<dbReference type="Pfam" id="PF13561">
    <property type="entry name" value="adh_short_C2"/>
    <property type="match status" value="1"/>
</dbReference>
<evidence type="ECO:0000256" key="1">
    <source>
        <dbReference type="ARBA" id="ARBA00006484"/>
    </source>
</evidence>
<dbReference type="OrthoDB" id="9786360at2"/>
<keyword evidence="4" id="KW-1185">Reference proteome</keyword>
<gene>
    <name evidence="3" type="ORF">SAMN02745193_02155</name>
</gene>
<organism evidence="3 4">
    <name type="scientific">Erythrobacter sanguineus</name>
    <dbReference type="NCBI Taxonomy" id="198312"/>
    <lineage>
        <taxon>Bacteria</taxon>
        <taxon>Pseudomonadati</taxon>
        <taxon>Pseudomonadota</taxon>
        <taxon>Alphaproteobacteria</taxon>
        <taxon>Sphingomonadales</taxon>
        <taxon>Erythrobacteraceae</taxon>
        <taxon>Erythrobacter/Porphyrobacter group</taxon>
        <taxon>Erythrobacter</taxon>
    </lineage>
</organism>
<proteinExistence type="inferred from homology"/>
<evidence type="ECO:0000313" key="3">
    <source>
        <dbReference type="EMBL" id="SHN60595.1"/>
    </source>
</evidence>
<dbReference type="PANTHER" id="PTHR43639:SF1">
    <property type="entry name" value="SHORT-CHAIN DEHYDROGENASE_REDUCTASE FAMILY PROTEIN"/>
    <property type="match status" value="1"/>
</dbReference>